<proteinExistence type="predicted"/>
<evidence type="ECO:0000313" key="1">
    <source>
        <dbReference type="EMBL" id="MPM57243.1"/>
    </source>
</evidence>
<gene>
    <name evidence="1" type="ORF">SDC9_104065</name>
</gene>
<organism evidence="1">
    <name type="scientific">bioreactor metagenome</name>
    <dbReference type="NCBI Taxonomy" id="1076179"/>
    <lineage>
        <taxon>unclassified sequences</taxon>
        <taxon>metagenomes</taxon>
        <taxon>ecological metagenomes</taxon>
    </lineage>
</organism>
<dbReference type="EMBL" id="VSSQ01016167">
    <property type="protein sequence ID" value="MPM57243.1"/>
    <property type="molecule type" value="Genomic_DNA"/>
</dbReference>
<sequence>MDGGQNISDVDCCIIRIGGFVPITILSLRCEYISVSRASHPADEFHLGEITTRCSSQGGAYLAVIVTAQGAKDTIAQFSDDCRDCAGIANYEGKGYIGTGLRNGCNRRIFADRNHRQHIREGHSGSIGICCGVTFAIFHTRTKGVYMGGTGCAAEGFWQIKRAALAHTQSGANLTIIIPRKGTKFVI</sequence>
<name>A0A645B248_9ZZZZ</name>
<protein>
    <submittedName>
        <fullName evidence="1">Uncharacterized protein</fullName>
    </submittedName>
</protein>
<comment type="caution">
    <text evidence="1">The sequence shown here is derived from an EMBL/GenBank/DDBJ whole genome shotgun (WGS) entry which is preliminary data.</text>
</comment>
<reference evidence="1" key="1">
    <citation type="submission" date="2019-08" db="EMBL/GenBank/DDBJ databases">
        <authorList>
            <person name="Kucharzyk K."/>
            <person name="Murdoch R.W."/>
            <person name="Higgins S."/>
            <person name="Loffler F."/>
        </authorList>
    </citation>
    <scope>NUCLEOTIDE SEQUENCE</scope>
</reference>
<accession>A0A645B248</accession>
<dbReference type="AlphaFoldDB" id="A0A645B248"/>